<sequence>MPEAIWAEPVKCCAKRFSTQRALQAHRKAHSHCQWCSLEASTQVLRVHCCPAHQGGRTKKDPAAARLQDEEVCSLGTDKDDRSLLNSQQERPTVNANSYSAPLYRRQDGSAFTVVQEAAVVPVSVEERFAGAQILWAQAKADIFDVAVPDAPIAKDALDSAVEEHVAENGQSASSPHEMYSIEEQTKCARALAAITKGSIVLLLGGTGSGKSRIDGSSLACVRQEYSIPSPLATHGLTFFCG</sequence>
<protein>
    <submittedName>
        <fullName evidence="2">Uncharacterized protein</fullName>
    </submittedName>
</protein>
<dbReference type="AlphaFoldDB" id="A0A7S4B0S5"/>
<feature type="compositionally biased region" description="Polar residues" evidence="1">
    <location>
        <begin position="84"/>
        <end position="98"/>
    </location>
</feature>
<evidence type="ECO:0000256" key="1">
    <source>
        <dbReference type="SAM" id="MobiDB-lite"/>
    </source>
</evidence>
<dbReference type="EMBL" id="HBIZ01004718">
    <property type="protein sequence ID" value="CAE0750066.1"/>
    <property type="molecule type" value="Transcribed_RNA"/>
</dbReference>
<accession>A0A7S4B0S5</accession>
<proteinExistence type="predicted"/>
<organism evidence="2">
    <name type="scientific">Chrysotila carterae</name>
    <name type="common">Marine alga</name>
    <name type="synonym">Syracosphaera carterae</name>
    <dbReference type="NCBI Taxonomy" id="13221"/>
    <lineage>
        <taxon>Eukaryota</taxon>
        <taxon>Haptista</taxon>
        <taxon>Haptophyta</taxon>
        <taxon>Prymnesiophyceae</taxon>
        <taxon>Isochrysidales</taxon>
        <taxon>Isochrysidaceae</taxon>
        <taxon>Chrysotila</taxon>
    </lineage>
</organism>
<reference evidence="2" key="1">
    <citation type="submission" date="2021-01" db="EMBL/GenBank/DDBJ databases">
        <authorList>
            <person name="Corre E."/>
            <person name="Pelletier E."/>
            <person name="Niang G."/>
            <person name="Scheremetjew M."/>
            <person name="Finn R."/>
            <person name="Kale V."/>
            <person name="Holt S."/>
            <person name="Cochrane G."/>
            <person name="Meng A."/>
            <person name="Brown T."/>
            <person name="Cohen L."/>
        </authorList>
    </citation>
    <scope>NUCLEOTIDE SEQUENCE</scope>
    <source>
        <strain evidence="2">CCMP645</strain>
    </source>
</reference>
<evidence type="ECO:0000313" key="2">
    <source>
        <dbReference type="EMBL" id="CAE0750066.1"/>
    </source>
</evidence>
<gene>
    <name evidence="2" type="ORF">PCAR00345_LOCUS2651</name>
</gene>
<name>A0A7S4B0S5_CHRCT</name>
<feature type="region of interest" description="Disordered" evidence="1">
    <location>
        <begin position="78"/>
        <end position="98"/>
    </location>
</feature>